<dbReference type="Pfam" id="PF04509">
    <property type="entry name" value="CheC"/>
    <property type="match status" value="2"/>
</dbReference>
<dbReference type="InterPro" id="IPR028976">
    <property type="entry name" value="CheC-like_sf"/>
</dbReference>
<protein>
    <submittedName>
        <fullName evidence="4">CheY-P-specific phosphatase CheC</fullName>
    </submittedName>
</protein>
<evidence type="ECO:0000256" key="2">
    <source>
        <dbReference type="ARBA" id="ARBA00022801"/>
    </source>
</evidence>
<evidence type="ECO:0000259" key="3">
    <source>
        <dbReference type="Pfam" id="PF04509"/>
    </source>
</evidence>
<evidence type="ECO:0000313" key="4">
    <source>
        <dbReference type="EMBL" id="OCL27107.1"/>
    </source>
</evidence>
<evidence type="ECO:0000313" key="5">
    <source>
        <dbReference type="Proteomes" id="UP000093514"/>
    </source>
</evidence>
<reference evidence="5" key="1">
    <citation type="submission" date="2016-07" db="EMBL/GenBank/DDBJ databases">
        <authorList>
            <person name="Florea S."/>
            <person name="Webb J.S."/>
            <person name="Jaromczyk J."/>
            <person name="Schardl C.L."/>
        </authorList>
    </citation>
    <scope>NUCLEOTIDE SEQUENCE [LARGE SCALE GENOMIC DNA]</scope>
    <source>
        <strain evidence="5">Z6</strain>
    </source>
</reference>
<reference evidence="4 5" key="2">
    <citation type="submission" date="2016-08" db="EMBL/GenBank/DDBJ databases">
        <title>Orenia metallireducens sp. nov. strain Z6, a Novel Metal-reducing Firmicute from the Deep Subsurface.</title>
        <authorList>
            <person name="Maxim B.I."/>
            <person name="Kenneth K."/>
            <person name="Flynn T.M."/>
            <person name="Oloughlin E.J."/>
            <person name="Locke R.A."/>
            <person name="Weber J.R."/>
            <person name="Egan S.M."/>
            <person name="Mackie R.I."/>
            <person name="Cann I.K."/>
        </authorList>
    </citation>
    <scope>NUCLEOTIDE SEQUENCE [LARGE SCALE GENOMIC DNA]</scope>
    <source>
        <strain evidence="4 5">Z6</strain>
    </source>
</reference>
<dbReference type="EMBL" id="LWDV01000008">
    <property type="protein sequence ID" value="OCL27107.1"/>
    <property type="molecule type" value="Genomic_DNA"/>
</dbReference>
<accession>A0A1C0A9X8</accession>
<evidence type="ECO:0000256" key="1">
    <source>
        <dbReference type="ARBA" id="ARBA00022500"/>
    </source>
</evidence>
<name>A0A1C0A9X8_9FIRM</name>
<dbReference type="GO" id="GO:0016787">
    <property type="term" value="F:hydrolase activity"/>
    <property type="evidence" value="ECO:0007669"/>
    <property type="project" value="UniProtKB-KW"/>
</dbReference>
<comment type="caution">
    <text evidence="4">The sequence shown here is derived from an EMBL/GenBank/DDBJ whole genome shotgun (WGS) entry which is preliminary data.</text>
</comment>
<feature type="domain" description="CheC-like protein" evidence="3">
    <location>
        <begin position="14"/>
        <end position="51"/>
    </location>
</feature>
<dbReference type="Gene3D" id="3.40.1550.10">
    <property type="entry name" value="CheC-like"/>
    <property type="match status" value="1"/>
</dbReference>
<dbReference type="Proteomes" id="UP000093514">
    <property type="component" value="Unassembled WGS sequence"/>
</dbReference>
<dbReference type="AlphaFoldDB" id="A0A1C0A9X8"/>
<keyword evidence="5" id="KW-1185">Reference proteome</keyword>
<gene>
    <name evidence="4" type="ORF">U472_06400</name>
</gene>
<dbReference type="SUPFAM" id="SSF103039">
    <property type="entry name" value="CheC-like"/>
    <property type="match status" value="1"/>
</dbReference>
<organism evidence="4 5">
    <name type="scientific">Orenia metallireducens</name>
    <dbReference type="NCBI Taxonomy" id="1413210"/>
    <lineage>
        <taxon>Bacteria</taxon>
        <taxon>Bacillati</taxon>
        <taxon>Bacillota</taxon>
        <taxon>Clostridia</taxon>
        <taxon>Halanaerobiales</taxon>
        <taxon>Halobacteroidaceae</taxon>
        <taxon>Orenia</taxon>
    </lineage>
</organism>
<keyword evidence="2" id="KW-0378">Hydrolase</keyword>
<dbReference type="GO" id="GO:0006935">
    <property type="term" value="P:chemotaxis"/>
    <property type="evidence" value="ECO:0007669"/>
    <property type="project" value="UniProtKB-KW"/>
</dbReference>
<dbReference type="OrthoDB" id="9812187at2"/>
<sequence>MKDIDGKLAKLGPIQLDALREVASIGAGNAATSLSEMLNDKIQMKVPKVNILPIDQVPEIMGGADNLIAAILVRIKGDINGGVLFTLGNNSANKLISLLIGEEVNIEKNIGELEESALKEVANILTGSNLNAFSQMLNIRIMPDVPALAHDMAGAILEVAFIEIGQIGDYALVIETEILGNLEVNGQFFIIPDPESLDFMLKRLGVDVD</sequence>
<dbReference type="CDD" id="cd17909">
    <property type="entry name" value="CheC_ClassI"/>
    <property type="match status" value="1"/>
</dbReference>
<dbReference type="InterPro" id="IPR050992">
    <property type="entry name" value="CheZ_family_phosphatases"/>
</dbReference>
<feature type="domain" description="CheC-like protein" evidence="3">
    <location>
        <begin position="114"/>
        <end position="148"/>
    </location>
</feature>
<dbReference type="InterPro" id="IPR007597">
    <property type="entry name" value="CheC"/>
</dbReference>
<keyword evidence="1" id="KW-0145">Chemotaxis</keyword>
<proteinExistence type="predicted"/>
<dbReference type="RefSeq" id="WP_068716661.1">
    <property type="nucleotide sequence ID" value="NZ_LWDV01000008.1"/>
</dbReference>
<dbReference type="PANTHER" id="PTHR43693">
    <property type="entry name" value="PROTEIN PHOSPHATASE CHEZ"/>
    <property type="match status" value="1"/>
</dbReference>
<dbReference type="PANTHER" id="PTHR43693:SF1">
    <property type="entry name" value="PROTEIN PHOSPHATASE CHEZ"/>
    <property type="match status" value="1"/>
</dbReference>